<evidence type="ECO:0000313" key="2">
    <source>
        <dbReference type="Proteomes" id="UP001549047"/>
    </source>
</evidence>
<accession>A0ABV2ITV9</accession>
<keyword evidence="2" id="KW-1185">Reference proteome</keyword>
<gene>
    <name evidence="1" type="ORF">ABID16_000098</name>
</gene>
<protein>
    <submittedName>
        <fullName evidence="1">Uncharacterized protein</fullName>
    </submittedName>
</protein>
<sequence length="205" mass="21885">MNIARPVSSGNPCPFLRALVAQGLVNDDFQPIGRLSDTICEISRASDGGKPLPFLLVALIALAANGLSPAQIWRNGQQGVHLSGLRGGPLDKRGVGSRVIGVDGEANEAQLERLAGFGSMKTDSAGATELGLDDAEIKRFMEANWERAAGNRRAIDRKLMDGEWPVLLQVLGKPGVGGRYLAIADIRRLVVDRALPERIASRLKG</sequence>
<reference evidence="1 2" key="1">
    <citation type="submission" date="2024-06" db="EMBL/GenBank/DDBJ databases">
        <title>Genomic Encyclopedia of Type Strains, Phase IV (KMG-IV): sequencing the most valuable type-strain genomes for metagenomic binning, comparative biology and taxonomic classification.</title>
        <authorList>
            <person name="Goeker M."/>
        </authorList>
    </citation>
    <scope>NUCLEOTIDE SEQUENCE [LARGE SCALE GENOMIC DNA]</scope>
    <source>
        <strain evidence="1 2">DSM 29780</strain>
    </source>
</reference>
<dbReference type="Proteomes" id="UP001549047">
    <property type="component" value="Unassembled WGS sequence"/>
</dbReference>
<dbReference type="EMBL" id="JBEPMB010000001">
    <property type="protein sequence ID" value="MET3611793.1"/>
    <property type="molecule type" value="Genomic_DNA"/>
</dbReference>
<organism evidence="1 2">
    <name type="scientific">Rhizobium aquaticum</name>
    <dbReference type="NCBI Taxonomy" id="1549636"/>
    <lineage>
        <taxon>Bacteria</taxon>
        <taxon>Pseudomonadati</taxon>
        <taxon>Pseudomonadota</taxon>
        <taxon>Alphaproteobacteria</taxon>
        <taxon>Hyphomicrobiales</taxon>
        <taxon>Rhizobiaceae</taxon>
        <taxon>Rhizobium/Agrobacterium group</taxon>
        <taxon>Rhizobium</taxon>
    </lineage>
</organism>
<proteinExistence type="predicted"/>
<name>A0ABV2ITV9_9HYPH</name>
<evidence type="ECO:0000313" key="1">
    <source>
        <dbReference type="EMBL" id="MET3611793.1"/>
    </source>
</evidence>
<dbReference type="RefSeq" id="WP_354554074.1">
    <property type="nucleotide sequence ID" value="NZ_JBEPMB010000001.1"/>
</dbReference>
<comment type="caution">
    <text evidence="1">The sequence shown here is derived from an EMBL/GenBank/DDBJ whole genome shotgun (WGS) entry which is preliminary data.</text>
</comment>